<feature type="transmembrane region" description="Helical" evidence="1">
    <location>
        <begin position="44"/>
        <end position="62"/>
    </location>
</feature>
<organism evidence="2 3">
    <name type="scientific">Candidatus Kaiserbacteria bacterium CG10_big_fil_rev_8_21_14_0_10_47_16</name>
    <dbReference type="NCBI Taxonomy" id="1974608"/>
    <lineage>
        <taxon>Bacteria</taxon>
        <taxon>Candidatus Kaiseribacteriota</taxon>
    </lineage>
</organism>
<evidence type="ECO:0000313" key="2">
    <source>
        <dbReference type="EMBL" id="PIR84608.1"/>
    </source>
</evidence>
<gene>
    <name evidence="2" type="ORF">COU16_03480</name>
</gene>
<evidence type="ECO:0008006" key="4">
    <source>
        <dbReference type="Google" id="ProtNLM"/>
    </source>
</evidence>
<feature type="transmembrane region" description="Helical" evidence="1">
    <location>
        <begin position="21"/>
        <end position="38"/>
    </location>
</feature>
<comment type="caution">
    <text evidence="2">The sequence shown here is derived from an EMBL/GenBank/DDBJ whole genome shotgun (WGS) entry which is preliminary data.</text>
</comment>
<dbReference type="Pfam" id="PF12666">
    <property type="entry name" value="PrgI"/>
    <property type="match status" value="1"/>
</dbReference>
<name>A0A2H0UDV4_9BACT</name>
<proteinExistence type="predicted"/>
<keyword evidence="1" id="KW-0472">Membrane</keyword>
<dbReference type="InterPro" id="IPR024414">
    <property type="entry name" value="Uncharacterised_PrgI"/>
</dbReference>
<evidence type="ECO:0000313" key="3">
    <source>
        <dbReference type="Proteomes" id="UP000229344"/>
    </source>
</evidence>
<dbReference type="EMBL" id="PFBI01000006">
    <property type="protein sequence ID" value="PIR84608.1"/>
    <property type="molecule type" value="Genomic_DNA"/>
</dbReference>
<reference evidence="3" key="1">
    <citation type="submission" date="2017-09" db="EMBL/GenBank/DDBJ databases">
        <title>Depth-based differentiation of microbial function through sediment-hosted aquifers and enrichment of novel symbionts in the deep terrestrial subsurface.</title>
        <authorList>
            <person name="Probst A.J."/>
            <person name="Ladd B."/>
            <person name="Jarett J.K."/>
            <person name="Geller-Mcgrath D.E."/>
            <person name="Sieber C.M.K."/>
            <person name="Emerson J.B."/>
            <person name="Anantharaman K."/>
            <person name="Thomas B.C."/>
            <person name="Malmstrom R."/>
            <person name="Stieglmeier M."/>
            <person name="Klingl A."/>
            <person name="Woyke T."/>
            <person name="Ryan C.M."/>
            <person name="Banfield J.F."/>
        </authorList>
    </citation>
    <scope>NUCLEOTIDE SEQUENCE [LARGE SCALE GENOMIC DNA]</scope>
</reference>
<accession>A0A2H0UDV4</accession>
<sequence length="143" mass="15974">MRFEVPQFIEIEDKIIGPFTWKQFIYIAGGGGAVLVLYFTLPFILFAILGVPIAALAGFLAFHKINNRPFSVFLESMVSYFMGNKLYLWKKKQGQIITAEKTLYKSPVAEAPTSSPVPGNDNISSLARKLEMNALENPTPDQQ</sequence>
<evidence type="ECO:0000256" key="1">
    <source>
        <dbReference type="SAM" id="Phobius"/>
    </source>
</evidence>
<dbReference type="Proteomes" id="UP000229344">
    <property type="component" value="Unassembled WGS sequence"/>
</dbReference>
<keyword evidence="1" id="KW-0812">Transmembrane</keyword>
<dbReference type="AlphaFoldDB" id="A0A2H0UDV4"/>
<protein>
    <recommendedName>
        <fullName evidence="4">PrgI family protein</fullName>
    </recommendedName>
</protein>
<keyword evidence="1" id="KW-1133">Transmembrane helix</keyword>